<keyword evidence="2" id="KW-1133">Transmembrane helix</keyword>
<dbReference type="OrthoDB" id="2105912at2759"/>
<feature type="transmembrane region" description="Helical" evidence="2">
    <location>
        <begin position="360"/>
        <end position="378"/>
    </location>
</feature>
<dbReference type="GO" id="GO:0016020">
    <property type="term" value="C:membrane"/>
    <property type="evidence" value="ECO:0007669"/>
    <property type="project" value="UniProtKB-SubCell"/>
</dbReference>
<dbReference type="PANTHER" id="PTHR42910">
    <property type="entry name" value="TRANSPORTER SCO4007-RELATED"/>
    <property type="match status" value="1"/>
</dbReference>
<feature type="transmembrane region" description="Helical" evidence="2">
    <location>
        <begin position="273"/>
        <end position="299"/>
    </location>
</feature>
<dbReference type="AlphaFoldDB" id="A0A4Y9YRM7"/>
<dbReference type="PROSITE" id="PS50850">
    <property type="entry name" value="MFS"/>
    <property type="match status" value="1"/>
</dbReference>
<dbReference type="GO" id="GO:0022857">
    <property type="term" value="F:transmembrane transporter activity"/>
    <property type="evidence" value="ECO:0007669"/>
    <property type="project" value="InterPro"/>
</dbReference>
<comment type="subcellular location">
    <subcellularLocation>
        <location evidence="1">Membrane</location>
        <topology evidence="1">Multi-pass membrane protein</topology>
    </subcellularLocation>
</comment>
<comment type="caution">
    <text evidence="4">The sequence shown here is derived from an EMBL/GenBank/DDBJ whole genome shotgun (WGS) entry which is preliminary data.</text>
</comment>
<keyword evidence="2" id="KW-0472">Membrane</keyword>
<dbReference type="PANTHER" id="PTHR42910:SF1">
    <property type="entry name" value="MAJOR FACILITATOR SUPERFAMILY (MFS) PROFILE DOMAIN-CONTAINING PROTEIN"/>
    <property type="match status" value="1"/>
</dbReference>
<gene>
    <name evidence="4" type="ORF">EVG20_g5817</name>
</gene>
<dbReference type="SUPFAM" id="SSF103473">
    <property type="entry name" value="MFS general substrate transporter"/>
    <property type="match status" value="1"/>
</dbReference>
<keyword evidence="5" id="KW-1185">Reference proteome</keyword>
<protein>
    <recommendedName>
        <fullName evidence="3">Major facilitator superfamily (MFS) profile domain-containing protein</fullName>
    </recommendedName>
</protein>
<evidence type="ECO:0000259" key="3">
    <source>
        <dbReference type="PROSITE" id="PS50850"/>
    </source>
</evidence>
<dbReference type="EMBL" id="SEOQ01000360">
    <property type="protein sequence ID" value="TFY64812.1"/>
    <property type="molecule type" value="Genomic_DNA"/>
</dbReference>
<feature type="non-terminal residue" evidence="4">
    <location>
        <position position="486"/>
    </location>
</feature>
<accession>A0A4Y9YRM7</accession>
<dbReference type="Proteomes" id="UP000298327">
    <property type="component" value="Unassembled WGS sequence"/>
</dbReference>
<feature type="transmembrane region" description="Helical" evidence="2">
    <location>
        <begin position="305"/>
        <end position="327"/>
    </location>
</feature>
<dbReference type="InterPro" id="IPR036259">
    <property type="entry name" value="MFS_trans_sf"/>
</dbReference>
<keyword evidence="2" id="KW-0812">Transmembrane</keyword>
<evidence type="ECO:0000256" key="2">
    <source>
        <dbReference type="SAM" id="Phobius"/>
    </source>
</evidence>
<feature type="transmembrane region" description="Helical" evidence="2">
    <location>
        <begin position="398"/>
        <end position="416"/>
    </location>
</feature>
<feature type="transmembrane region" description="Helical" evidence="2">
    <location>
        <begin position="428"/>
        <end position="446"/>
    </location>
</feature>
<evidence type="ECO:0000313" key="4">
    <source>
        <dbReference type="EMBL" id="TFY64812.1"/>
    </source>
</evidence>
<proteinExistence type="predicted"/>
<reference evidence="4 5" key="1">
    <citation type="submission" date="2019-02" db="EMBL/GenBank/DDBJ databases">
        <title>Genome sequencing of the rare red list fungi Dentipellis fragilis.</title>
        <authorList>
            <person name="Buettner E."/>
            <person name="Kellner H."/>
        </authorList>
    </citation>
    <scope>NUCLEOTIDE SEQUENCE [LARGE SCALE GENOMIC DNA]</scope>
    <source>
        <strain evidence="4 5">DSM 105465</strain>
    </source>
</reference>
<feature type="transmembrane region" description="Helical" evidence="2">
    <location>
        <begin position="164"/>
        <end position="183"/>
    </location>
</feature>
<sequence length="486" mass="53093">MASNALPTNAPSSSETLPMANVASSVNGVEASKVDDHKSKWRPNKTNFGFLPIPKRLRYDPEHPAVFGTVMNAAFGFGCTFIVANLYYCQPLLIQLSESFNVSYDEVSNIPTLIQGGYAAGLLLISPMGDLVPRRPLILLLTVISASLTIGLAVTRSLAVFEALSFLVGTFSVSPQILIPLAADLSPPERRATAISIVLSGLLLGVLIARVFSGIIAQFVTWRIVYYMAIGVQYFVMLLFWAILPDYPAKNTGLTYFDILWTMAKLAVTEPELIQACLITIASSACFTNFWVTLTFLLGGPLYNYSTLAIGLFGLIGMGGVLMAPLVGKVVDRLIPWYATLFSTAVLVCVQAIYVGAAGVNIAAVVIVCVGLDIFRQMQQTSLTTAVFAINESARSRLNAVIILSFFLGTVMGTPVGSRVFVEHGWRASAWLSFAWTGWQLAILLIRGPHARRYTWFGWEGGAEWRKDVVRERQRREKEELEAAAQ</sequence>
<dbReference type="Gene3D" id="1.20.1250.20">
    <property type="entry name" value="MFS general substrate transporter like domains"/>
    <property type="match status" value="1"/>
</dbReference>
<dbReference type="Pfam" id="PF07690">
    <property type="entry name" value="MFS_1"/>
    <property type="match status" value="1"/>
</dbReference>
<organism evidence="4 5">
    <name type="scientific">Dentipellis fragilis</name>
    <dbReference type="NCBI Taxonomy" id="205917"/>
    <lineage>
        <taxon>Eukaryota</taxon>
        <taxon>Fungi</taxon>
        <taxon>Dikarya</taxon>
        <taxon>Basidiomycota</taxon>
        <taxon>Agaricomycotina</taxon>
        <taxon>Agaricomycetes</taxon>
        <taxon>Russulales</taxon>
        <taxon>Hericiaceae</taxon>
        <taxon>Dentipellis</taxon>
    </lineage>
</organism>
<feature type="domain" description="Major facilitator superfamily (MFS) profile" evidence="3">
    <location>
        <begin position="64"/>
        <end position="453"/>
    </location>
</feature>
<dbReference type="InterPro" id="IPR020846">
    <property type="entry name" value="MFS_dom"/>
</dbReference>
<feature type="transmembrane region" description="Helical" evidence="2">
    <location>
        <begin position="224"/>
        <end position="244"/>
    </location>
</feature>
<name>A0A4Y9YRM7_9AGAM</name>
<feature type="transmembrane region" description="Helical" evidence="2">
    <location>
        <begin position="65"/>
        <end position="88"/>
    </location>
</feature>
<dbReference type="InterPro" id="IPR011701">
    <property type="entry name" value="MFS"/>
</dbReference>
<feature type="transmembrane region" description="Helical" evidence="2">
    <location>
        <begin position="195"/>
        <end position="218"/>
    </location>
</feature>
<feature type="transmembrane region" description="Helical" evidence="2">
    <location>
        <begin position="137"/>
        <end position="158"/>
    </location>
</feature>
<evidence type="ECO:0000313" key="5">
    <source>
        <dbReference type="Proteomes" id="UP000298327"/>
    </source>
</evidence>
<dbReference type="STRING" id="205917.A0A4Y9YRM7"/>
<dbReference type="CDD" id="cd17324">
    <property type="entry name" value="MFS_NepI_like"/>
    <property type="match status" value="1"/>
</dbReference>
<evidence type="ECO:0000256" key="1">
    <source>
        <dbReference type="ARBA" id="ARBA00004141"/>
    </source>
</evidence>